<comment type="caution">
    <text evidence="1">The sequence shown here is derived from an EMBL/GenBank/DDBJ whole genome shotgun (WGS) entry which is preliminary data.</text>
</comment>
<evidence type="ECO:0008006" key="3">
    <source>
        <dbReference type="Google" id="ProtNLM"/>
    </source>
</evidence>
<reference evidence="1 2" key="1">
    <citation type="journal article" date="2019" name="Sci. Rep.">
        <title>Orb-weaving spider Araneus ventricosus genome elucidates the spidroin gene catalogue.</title>
        <authorList>
            <person name="Kono N."/>
            <person name="Nakamura H."/>
            <person name="Ohtoshi R."/>
            <person name="Moran D.A.P."/>
            <person name="Shinohara A."/>
            <person name="Yoshida Y."/>
            <person name="Fujiwara M."/>
            <person name="Mori M."/>
            <person name="Tomita M."/>
            <person name="Arakawa K."/>
        </authorList>
    </citation>
    <scope>NUCLEOTIDE SEQUENCE [LARGE SCALE GENOMIC DNA]</scope>
</reference>
<keyword evidence="2" id="KW-1185">Reference proteome</keyword>
<dbReference type="AlphaFoldDB" id="A0A4Y2LGQ7"/>
<sequence length="278" mass="32255">MFLGSAESIVSKNLKHDTVVAFLKQANQAYVECAQYLQKKLPLNSSLLQSISAIDPIARGHSVTADRLKRLPKLVTNVLMQEEEMQYSLDVHLYQVDKFLPSYTDEHGNVLQIDLWWAAVFRSNKYCALSKMVRAILSCFHGPQVESSFSIMGDVLDKESGNMKIETFSAIQTVKYRLSSQNKSAIDFFLKNDFLHDPIDKKLCCNMKTSYQQYKNELELKRQVIERKREKLNATKDLYSKIKTNNLIKMRENKLRLIHKRKLEKMAKDKALKKRKLN</sequence>
<organism evidence="1 2">
    <name type="scientific">Araneus ventricosus</name>
    <name type="common">Orbweaver spider</name>
    <name type="synonym">Epeira ventricosa</name>
    <dbReference type="NCBI Taxonomy" id="182803"/>
    <lineage>
        <taxon>Eukaryota</taxon>
        <taxon>Metazoa</taxon>
        <taxon>Ecdysozoa</taxon>
        <taxon>Arthropoda</taxon>
        <taxon>Chelicerata</taxon>
        <taxon>Arachnida</taxon>
        <taxon>Araneae</taxon>
        <taxon>Araneomorphae</taxon>
        <taxon>Entelegynae</taxon>
        <taxon>Araneoidea</taxon>
        <taxon>Araneidae</taxon>
        <taxon>Araneus</taxon>
    </lineage>
</organism>
<evidence type="ECO:0000313" key="2">
    <source>
        <dbReference type="Proteomes" id="UP000499080"/>
    </source>
</evidence>
<evidence type="ECO:0000313" key="1">
    <source>
        <dbReference type="EMBL" id="GBN13792.1"/>
    </source>
</evidence>
<name>A0A4Y2LGQ7_ARAVE</name>
<accession>A0A4Y2LGQ7</accession>
<dbReference type="OrthoDB" id="8195626at2759"/>
<dbReference type="EMBL" id="BGPR01118744">
    <property type="protein sequence ID" value="GBN13792.1"/>
    <property type="molecule type" value="Genomic_DNA"/>
</dbReference>
<protein>
    <recommendedName>
        <fullName evidence="3">HAT C-terminal dimerisation domain-containing protein</fullName>
    </recommendedName>
</protein>
<dbReference type="Proteomes" id="UP000499080">
    <property type="component" value="Unassembled WGS sequence"/>
</dbReference>
<proteinExistence type="predicted"/>
<gene>
    <name evidence="1" type="ORF">AVEN_133558_1</name>
</gene>